<evidence type="ECO:0000313" key="2">
    <source>
        <dbReference type="EMBL" id="MBB4000610.1"/>
    </source>
</evidence>
<keyword evidence="3" id="KW-1185">Reference proteome</keyword>
<evidence type="ECO:0000259" key="1">
    <source>
        <dbReference type="Pfam" id="PF05171"/>
    </source>
</evidence>
<accession>A0A7W6H8K1</accession>
<comment type="caution">
    <text evidence="2">The sequence shown here is derived from an EMBL/GenBank/DDBJ whole genome shotgun (WGS) entry which is preliminary data.</text>
</comment>
<feature type="domain" description="Haemin-degrading HemS/ChuX" evidence="1">
    <location>
        <begin position="205"/>
        <end position="335"/>
    </location>
</feature>
<protein>
    <submittedName>
        <fullName evidence="2">Putative hemin transport protein</fullName>
    </submittedName>
</protein>
<dbReference type="Proteomes" id="UP000542776">
    <property type="component" value="Unassembled WGS sequence"/>
</dbReference>
<proteinExistence type="predicted"/>
<dbReference type="EMBL" id="JACIEK010000024">
    <property type="protein sequence ID" value="MBB4000610.1"/>
    <property type="molecule type" value="Genomic_DNA"/>
</dbReference>
<dbReference type="CDD" id="cd16831">
    <property type="entry name" value="HemS-like_C"/>
    <property type="match status" value="1"/>
</dbReference>
<evidence type="ECO:0000313" key="3">
    <source>
        <dbReference type="Proteomes" id="UP000542776"/>
    </source>
</evidence>
<organism evidence="2 3">
    <name type="scientific">Aureimonas pseudogalii</name>
    <dbReference type="NCBI Taxonomy" id="1744844"/>
    <lineage>
        <taxon>Bacteria</taxon>
        <taxon>Pseudomonadati</taxon>
        <taxon>Pseudomonadota</taxon>
        <taxon>Alphaproteobacteria</taxon>
        <taxon>Hyphomicrobiales</taxon>
        <taxon>Aurantimonadaceae</taxon>
        <taxon>Aureimonas</taxon>
    </lineage>
</organism>
<dbReference type="RefSeq" id="WP_183202545.1">
    <property type="nucleotide sequence ID" value="NZ_JACIEK010000024.1"/>
</dbReference>
<name>A0A7W6H8K1_9HYPH</name>
<feature type="domain" description="Haemin-degrading HemS/ChuX" evidence="1">
    <location>
        <begin position="29"/>
        <end position="152"/>
    </location>
</feature>
<gene>
    <name evidence="2" type="ORF">GGR04_004490</name>
</gene>
<dbReference type="InterPro" id="IPR007845">
    <property type="entry name" value="HemS/ChuX_dom"/>
</dbReference>
<dbReference type="Pfam" id="PF05171">
    <property type="entry name" value="HemS"/>
    <property type="match status" value="2"/>
</dbReference>
<dbReference type="AlphaFoldDB" id="A0A7W6H8K1"/>
<sequence length="336" mass="36293">MDTPLAPERPLPYYARSNRPRDLAEELGLAEASLLARHDGSEVVRLRPEKAALLGALPALGEVLSLMRNEVAVHETVGQFGGITIEGSSALVVNPPLDMRLFLGQWRHAFAVEIPDEAGPRRSVQVFDAAGDAILKVHLRATSDVAAFETLRGALASEDGAPLAVSPRPCAPDPGRPADPDAFRRDVAGMADIHEFFAILRRHGLDRRSALDAMDEAHVRPLETLATTRLLEASAASGVPVMCFVGNRGGIQIRSGPITSALAMGPWINAMEPGFTLHFREDLVGDAFVVRKPTRFGLLTSIELYAADRTLAAQFFGVREPGRGENLAWREMTGTL</sequence>
<reference evidence="2 3" key="1">
    <citation type="submission" date="2020-08" db="EMBL/GenBank/DDBJ databases">
        <title>Genomic Encyclopedia of Type Strains, Phase IV (KMG-IV): sequencing the most valuable type-strain genomes for metagenomic binning, comparative biology and taxonomic classification.</title>
        <authorList>
            <person name="Goeker M."/>
        </authorList>
    </citation>
    <scope>NUCLEOTIDE SEQUENCE [LARGE SCALE GENOMIC DNA]</scope>
    <source>
        <strain evidence="2 3">DSM 102238</strain>
    </source>
</reference>
<dbReference type="InterPro" id="IPR053733">
    <property type="entry name" value="Heme_Transport_Util_sf"/>
</dbReference>
<dbReference type="Gene3D" id="3.40.1570.10">
    <property type="entry name" value="HemS/ChuS/ChuX like domains"/>
    <property type="match status" value="2"/>
</dbReference>
<dbReference type="SUPFAM" id="SSF144064">
    <property type="entry name" value="Heme iron utilization protein-like"/>
    <property type="match status" value="1"/>
</dbReference>
<dbReference type="GO" id="GO:0006826">
    <property type="term" value="P:iron ion transport"/>
    <property type="evidence" value="ECO:0007669"/>
    <property type="project" value="InterPro"/>
</dbReference>
<dbReference type="CDD" id="cd16830">
    <property type="entry name" value="HemS-like_N"/>
    <property type="match status" value="1"/>
</dbReference>